<reference evidence="3 4" key="1">
    <citation type="journal article" date="2016" name="Front. Microbiol.">
        <title>Single-Cell (Meta-)Genomics of a Dimorphic Candidatus Thiomargarita nelsonii Reveals Genomic Plasticity.</title>
        <authorList>
            <person name="Flood B.E."/>
            <person name="Fliss P."/>
            <person name="Jones D.S."/>
            <person name="Dick G.J."/>
            <person name="Jain S."/>
            <person name="Kaster A.K."/>
            <person name="Winkel M."/>
            <person name="Mussmann M."/>
            <person name="Bailey J."/>
        </authorList>
    </citation>
    <scope>NUCLEOTIDE SEQUENCE [LARGE SCALE GENOMIC DNA]</scope>
    <source>
        <strain evidence="3">Hydrate Ridge</strain>
    </source>
</reference>
<evidence type="ECO:0000313" key="3">
    <source>
        <dbReference type="EMBL" id="TGO03058.1"/>
    </source>
</evidence>
<keyword evidence="1" id="KW-0812">Transmembrane</keyword>
<comment type="caution">
    <text evidence="3">The sequence shown here is derived from an EMBL/GenBank/DDBJ whole genome shotgun (WGS) entry which is preliminary data.</text>
</comment>
<dbReference type="PANTHER" id="PTHR12277">
    <property type="entry name" value="ALPHA/BETA HYDROLASE DOMAIN-CONTAINING PROTEIN"/>
    <property type="match status" value="1"/>
</dbReference>
<dbReference type="Pfam" id="PF12146">
    <property type="entry name" value="Hydrolase_4"/>
    <property type="match status" value="1"/>
</dbReference>
<dbReference type="AlphaFoldDB" id="A0A4E0QQS6"/>
<accession>A0A4E0QQS6</accession>
<dbReference type="PANTHER" id="PTHR12277:SF81">
    <property type="entry name" value="PROTEIN ABHD13"/>
    <property type="match status" value="1"/>
</dbReference>
<dbReference type="SUPFAM" id="SSF53474">
    <property type="entry name" value="alpha/beta-Hydrolases"/>
    <property type="match status" value="1"/>
</dbReference>
<keyword evidence="1" id="KW-0472">Membrane</keyword>
<organism evidence="3 4">
    <name type="scientific">Candidatus Thiomargarita nelsonii</name>
    <dbReference type="NCBI Taxonomy" id="1003181"/>
    <lineage>
        <taxon>Bacteria</taxon>
        <taxon>Pseudomonadati</taxon>
        <taxon>Pseudomonadota</taxon>
        <taxon>Gammaproteobacteria</taxon>
        <taxon>Thiotrichales</taxon>
        <taxon>Thiotrichaceae</taxon>
        <taxon>Thiomargarita</taxon>
    </lineage>
</organism>
<keyword evidence="4" id="KW-1185">Reference proteome</keyword>
<dbReference type="InterPro" id="IPR029058">
    <property type="entry name" value="AB_hydrolase_fold"/>
</dbReference>
<name>A0A4E0QQS6_9GAMM</name>
<sequence>MKNPHVVLSDSNGTGKLILVFIVLLISGCTNLVFYPDKIRYTTPSDFGLEHEDIFLTSTDGIQLHGWFLPSSVDKIKGTVFFLHGNAQNISAHIHSVHWLPKNGYHVYLIDYRGYGNSTGQPTVQGVIDDINIGFTWLIQRVQKGPIYLMGQSLGATLGIYFVGSRPKVREQLAGVIMDAGFSSFRVIAREKLSDFWLTWPFQYPLSMLLTDNYDPEDFIQNISPVPVLIMHSNDDKVVPSSHGQKLFKLAGKPKFYKKTRNGHISTFKYKEYRQTVLEFMIQYLMPDARFSHLAH</sequence>
<evidence type="ECO:0000259" key="2">
    <source>
        <dbReference type="Pfam" id="PF12146"/>
    </source>
</evidence>
<evidence type="ECO:0000256" key="1">
    <source>
        <dbReference type="SAM" id="Phobius"/>
    </source>
</evidence>
<keyword evidence="1" id="KW-1133">Transmembrane helix</keyword>
<dbReference type="Gene3D" id="3.40.50.1820">
    <property type="entry name" value="alpha/beta hydrolase"/>
    <property type="match status" value="1"/>
</dbReference>
<protein>
    <recommendedName>
        <fullName evidence="2">Serine aminopeptidase S33 domain-containing protein</fullName>
    </recommendedName>
</protein>
<dbReference type="InterPro" id="IPR022742">
    <property type="entry name" value="Hydrolase_4"/>
</dbReference>
<feature type="domain" description="Serine aminopeptidase S33" evidence="2">
    <location>
        <begin position="75"/>
        <end position="182"/>
    </location>
</feature>
<dbReference type="Proteomes" id="UP000030428">
    <property type="component" value="Unassembled WGS sequence"/>
</dbReference>
<gene>
    <name evidence="3" type="ORF">PN36_13545</name>
</gene>
<feature type="transmembrane region" description="Helical" evidence="1">
    <location>
        <begin position="17"/>
        <end position="35"/>
    </location>
</feature>
<dbReference type="PROSITE" id="PS51257">
    <property type="entry name" value="PROKAR_LIPOPROTEIN"/>
    <property type="match status" value="1"/>
</dbReference>
<proteinExistence type="predicted"/>
<dbReference type="EMBL" id="JSZA02000045">
    <property type="protein sequence ID" value="TGO03058.1"/>
    <property type="molecule type" value="Genomic_DNA"/>
</dbReference>
<evidence type="ECO:0000313" key="4">
    <source>
        <dbReference type="Proteomes" id="UP000030428"/>
    </source>
</evidence>